<dbReference type="GO" id="GO:0000976">
    <property type="term" value="F:transcription cis-regulatory region binding"/>
    <property type="evidence" value="ECO:0007669"/>
    <property type="project" value="TreeGrafter"/>
</dbReference>
<dbReference type="InterPro" id="IPR036388">
    <property type="entry name" value="WH-like_DNA-bd_sf"/>
</dbReference>
<dbReference type="PANTHER" id="PTHR33202:SF7">
    <property type="entry name" value="FERRIC UPTAKE REGULATION PROTEIN"/>
    <property type="match status" value="1"/>
</dbReference>
<dbReference type="EMBL" id="SSMQ01000055">
    <property type="protein sequence ID" value="TKC99602.1"/>
    <property type="molecule type" value="Genomic_DNA"/>
</dbReference>
<dbReference type="Gene3D" id="1.10.10.10">
    <property type="entry name" value="Winged helix-like DNA-binding domain superfamily/Winged helix DNA-binding domain"/>
    <property type="match status" value="1"/>
</dbReference>
<evidence type="ECO:0000313" key="1">
    <source>
        <dbReference type="EMBL" id="TKC99602.1"/>
    </source>
</evidence>
<dbReference type="SUPFAM" id="SSF46785">
    <property type="entry name" value="Winged helix' DNA-binding domain"/>
    <property type="match status" value="1"/>
</dbReference>
<dbReference type="Proteomes" id="UP000309215">
    <property type="component" value="Unassembled WGS sequence"/>
</dbReference>
<accession>A0A4U1IYF1</accession>
<dbReference type="AlphaFoldDB" id="A0A4U1IYF1"/>
<dbReference type="GO" id="GO:1900376">
    <property type="term" value="P:regulation of secondary metabolite biosynthetic process"/>
    <property type="evidence" value="ECO:0007669"/>
    <property type="project" value="TreeGrafter"/>
</dbReference>
<gene>
    <name evidence="1" type="ORF">E8A74_37520</name>
</gene>
<reference evidence="1 2" key="1">
    <citation type="submission" date="2019-04" db="EMBL/GenBank/DDBJ databases">
        <authorList>
            <person name="Li Y."/>
            <person name="Wang J."/>
        </authorList>
    </citation>
    <scope>NUCLEOTIDE SEQUENCE [LARGE SCALE GENOMIC DNA]</scope>
    <source>
        <strain evidence="1 2">DSM 14668</strain>
    </source>
</reference>
<dbReference type="GO" id="GO:0008270">
    <property type="term" value="F:zinc ion binding"/>
    <property type="evidence" value="ECO:0007669"/>
    <property type="project" value="TreeGrafter"/>
</dbReference>
<protein>
    <submittedName>
        <fullName evidence="1">Transcriptional repressor</fullName>
    </submittedName>
</protein>
<keyword evidence="2" id="KW-1185">Reference proteome</keyword>
<dbReference type="InterPro" id="IPR002481">
    <property type="entry name" value="FUR"/>
</dbReference>
<dbReference type="GO" id="GO:0045892">
    <property type="term" value="P:negative regulation of DNA-templated transcription"/>
    <property type="evidence" value="ECO:0007669"/>
    <property type="project" value="TreeGrafter"/>
</dbReference>
<evidence type="ECO:0000313" key="2">
    <source>
        <dbReference type="Proteomes" id="UP000309215"/>
    </source>
</evidence>
<dbReference type="PANTHER" id="PTHR33202">
    <property type="entry name" value="ZINC UPTAKE REGULATION PROTEIN"/>
    <property type="match status" value="1"/>
</dbReference>
<comment type="caution">
    <text evidence="1">The sequence shown here is derived from an EMBL/GenBank/DDBJ whole genome shotgun (WGS) entry which is preliminary data.</text>
</comment>
<dbReference type="OrthoDB" id="8659436at2"/>
<dbReference type="Pfam" id="PF01475">
    <property type="entry name" value="FUR"/>
    <property type="match status" value="1"/>
</dbReference>
<organism evidence="1 2">
    <name type="scientific">Polyangium fumosum</name>
    <dbReference type="NCBI Taxonomy" id="889272"/>
    <lineage>
        <taxon>Bacteria</taxon>
        <taxon>Pseudomonadati</taxon>
        <taxon>Myxococcota</taxon>
        <taxon>Polyangia</taxon>
        <taxon>Polyangiales</taxon>
        <taxon>Polyangiaceae</taxon>
        <taxon>Polyangium</taxon>
    </lineage>
</organism>
<dbReference type="CDD" id="cd07153">
    <property type="entry name" value="Fur_like"/>
    <property type="match status" value="1"/>
</dbReference>
<dbReference type="GO" id="GO:0003700">
    <property type="term" value="F:DNA-binding transcription factor activity"/>
    <property type="evidence" value="ECO:0007669"/>
    <property type="project" value="InterPro"/>
</dbReference>
<name>A0A4U1IYF1_9BACT</name>
<dbReference type="InterPro" id="IPR036390">
    <property type="entry name" value="WH_DNA-bd_sf"/>
</dbReference>
<proteinExistence type="predicted"/>
<sequence>MPGRPPRTPSFSRMRRAGMVRPDGRACPRLRRAAATRARAACTREPCSRAALDRGLARNRSPFLTGSRFRHSLIPVRPTKPAKPIPASTVRNEAELLERHGVLPSAQRLAIAQYVLRTDEHPSADQVFAKVQRALPMVSRATVYNTLNLFVDKGLLRAHVLAEGKVVFDPNLEPHHHFIDEETGAIHDVPWSALAVSNVDALEGFDVHEYQVVLRGKLKKVRTS</sequence>